<evidence type="ECO:0000313" key="1">
    <source>
        <dbReference type="EMBL" id="AZI32293.1"/>
    </source>
</evidence>
<dbReference type="KEGG" id="ccas:EIB73_03445"/>
<organism evidence="1 2">
    <name type="scientific">Kaistella carnis</name>
    <dbReference type="NCBI Taxonomy" id="1241979"/>
    <lineage>
        <taxon>Bacteria</taxon>
        <taxon>Pseudomonadati</taxon>
        <taxon>Bacteroidota</taxon>
        <taxon>Flavobacteriia</taxon>
        <taxon>Flavobacteriales</taxon>
        <taxon>Weeksellaceae</taxon>
        <taxon>Chryseobacterium group</taxon>
        <taxon>Kaistella</taxon>
    </lineage>
</organism>
<protein>
    <submittedName>
        <fullName evidence="1">DUF1398 domain-containing protein</fullName>
    </submittedName>
</protein>
<name>A0A3G8XIP2_9FLAO</name>
<reference evidence="2" key="1">
    <citation type="submission" date="2018-11" db="EMBL/GenBank/DDBJ databases">
        <title>Proposal to divide the Flavobacteriaceae and reorganize its genera based on Amino Acid Identity values calculated from whole genome sequences.</title>
        <authorList>
            <person name="Nicholson A.C."/>
            <person name="Gulvik C.A."/>
            <person name="Whitney A.M."/>
            <person name="Humrighouse B.W."/>
            <person name="Bell M."/>
            <person name="Holmes B."/>
            <person name="Steigerwalt A.G."/>
            <person name="Villarma A."/>
            <person name="Sheth M."/>
            <person name="Batra D."/>
            <person name="Pryor J."/>
            <person name="Bernardet J.-F."/>
            <person name="Hugo C."/>
            <person name="Kampfer P."/>
            <person name="Newman J.D."/>
            <person name="McQuiston J.R."/>
        </authorList>
    </citation>
    <scope>NUCLEOTIDE SEQUENCE [LARGE SCALE GENOMIC DNA]</scope>
    <source>
        <strain evidence="2">G0081</strain>
    </source>
</reference>
<dbReference type="Proteomes" id="UP000270185">
    <property type="component" value="Chromosome"/>
</dbReference>
<sequence>MKFTLEQITEAQRKSTNFPLFIQNLRILGVADFVTSVSGGYTDYFDMDKESINSEPTHDFLVAEKADRAKFLKCLKLHQSGATDFTEFCKDCAENGIDCWIVDLQKMTCTYYDKTGQEILVEKIPSASY</sequence>
<keyword evidence="2" id="KW-1185">Reference proteome</keyword>
<dbReference type="Gene3D" id="3.30.1810.10">
    <property type="entry name" value="YdfO-like"/>
    <property type="match status" value="1"/>
</dbReference>
<gene>
    <name evidence="1" type="ORF">EIB73_03445</name>
</gene>
<dbReference type="RefSeq" id="WP_125022660.1">
    <property type="nucleotide sequence ID" value="NZ_CP034159.1"/>
</dbReference>
<dbReference type="InterPro" id="IPR009833">
    <property type="entry name" value="DUF1398"/>
</dbReference>
<proteinExistence type="predicted"/>
<dbReference type="OrthoDB" id="1550456at2"/>
<dbReference type="EMBL" id="CP034159">
    <property type="protein sequence ID" value="AZI32293.1"/>
    <property type="molecule type" value="Genomic_DNA"/>
</dbReference>
<dbReference type="SUPFAM" id="SSF160419">
    <property type="entry name" value="YdfO-like"/>
    <property type="match status" value="1"/>
</dbReference>
<dbReference type="Pfam" id="PF07166">
    <property type="entry name" value="DUF1398"/>
    <property type="match status" value="1"/>
</dbReference>
<dbReference type="AlphaFoldDB" id="A0A3G8XIP2"/>
<dbReference type="InterPro" id="IPR036696">
    <property type="entry name" value="YdfO-like_sf"/>
</dbReference>
<evidence type="ECO:0000313" key="2">
    <source>
        <dbReference type="Proteomes" id="UP000270185"/>
    </source>
</evidence>
<accession>A0A3G8XIP2</accession>